<sequence>MAEGNRVVTVGVDTHKDAHVAAALDASGALLGTASFPADARGYASMVAWMRAFGRVEAAGVEGTGGYGAGLARALDAAGVRVLEVSAPDRSERRRRGKSDGIDAEQAARAALAGTRCAPAKSRCAEMGALGALEAAYAGAVKARTAALNALQAQVVALPEEARAPLRGKGSSELVRACASMRPGAGSSPETLAKVALRSLARRARMLDEEAKGLEAEIDALTKALAPSTRSLLGAGPHVAARLLLAAGANVSRLRSEASFSMLCGASPVPVSSGRADRHRLSRAGDRRANSALYTMAITRMAHDGRTRSYVARRMSEGKTKKDAIRCLKRYIAREAYRALAQDMEALGMS</sequence>
<evidence type="ECO:0000256" key="1">
    <source>
        <dbReference type="SAM" id="Coils"/>
    </source>
</evidence>
<dbReference type="RefSeq" id="WP_086414387.1">
    <property type="nucleotide sequence ID" value="NZ_AP025575.1"/>
</dbReference>
<feature type="domain" description="Transposase IS110-like N-terminal" evidence="2">
    <location>
        <begin position="10"/>
        <end position="154"/>
    </location>
</feature>
<dbReference type="InterPro" id="IPR003346">
    <property type="entry name" value="Transposase_20"/>
</dbReference>
<comment type="caution">
    <text evidence="4">The sequence shown here is derived from an EMBL/GenBank/DDBJ whole genome shotgun (WGS) entry which is preliminary data.</text>
</comment>
<reference evidence="4 5" key="1">
    <citation type="journal article" date="2018" name="Elife">
        <title>Discovery and characterization of a prevalent human gut bacterial enzyme sufficient for the inactivation of a family of plant toxins.</title>
        <authorList>
            <person name="Koppel N."/>
            <person name="Bisanz J.E."/>
            <person name="Pandelia M.E."/>
            <person name="Turnbaugh P.J."/>
            <person name="Balskus E.P."/>
        </authorList>
    </citation>
    <scope>NUCLEOTIDE SEQUENCE [LARGE SCALE GENOMIC DNA]</scope>
    <source>
        <strain evidence="4 5">MR1 #12</strain>
    </source>
</reference>
<dbReference type="InterPro" id="IPR047650">
    <property type="entry name" value="Transpos_IS110"/>
</dbReference>
<dbReference type="NCBIfam" id="NF033542">
    <property type="entry name" value="transpos_IS110"/>
    <property type="match status" value="1"/>
</dbReference>
<dbReference type="PANTHER" id="PTHR33055:SF16">
    <property type="entry name" value="TRANSPOSASE FOR INSERTION SEQUENCE ELEMENT IS1547"/>
    <property type="match status" value="1"/>
</dbReference>
<feature type="coiled-coil region" evidence="1">
    <location>
        <begin position="197"/>
        <end position="224"/>
    </location>
</feature>
<name>A0A369MR58_EGGLN</name>
<dbReference type="EMBL" id="PPTX01000024">
    <property type="protein sequence ID" value="RDB75999.1"/>
    <property type="molecule type" value="Genomic_DNA"/>
</dbReference>
<dbReference type="AlphaFoldDB" id="A0A369MR58"/>
<dbReference type="GO" id="GO:0003677">
    <property type="term" value="F:DNA binding"/>
    <property type="evidence" value="ECO:0007669"/>
    <property type="project" value="InterPro"/>
</dbReference>
<dbReference type="Proteomes" id="UP000253752">
    <property type="component" value="Unassembled WGS sequence"/>
</dbReference>
<dbReference type="GO" id="GO:0006313">
    <property type="term" value="P:DNA transposition"/>
    <property type="evidence" value="ECO:0007669"/>
    <property type="project" value="InterPro"/>
</dbReference>
<dbReference type="Pfam" id="PF01548">
    <property type="entry name" value="DEDD_Tnp_IS110"/>
    <property type="match status" value="1"/>
</dbReference>
<dbReference type="Pfam" id="PF02371">
    <property type="entry name" value="Transposase_20"/>
    <property type="match status" value="1"/>
</dbReference>
<feature type="domain" description="Transposase IS116/IS110/IS902 C-terminal" evidence="3">
    <location>
        <begin position="231"/>
        <end position="311"/>
    </location>
</feature>
<keyword evidence="1" id="KW-0175">Coiled coil</keyword>
<proteinExistence type="predicted"/>
<protein>
    <submittedName>
        <fullName evidence="4">IS110 family transposase</fullName>
    </submittedName>
</protein>
<evidence type="ECO:0000259" key="3">
    <source>
        <dbReference type="Pfam" id="PF02371"/>
    </source>
</evidence>
<dbReference type="GO" id="GO:0004803">
    <property type="term" value="F:transposase activity"/>
    <property type="evidence" value="ECO:0007669"/>
    <property type="project" value="InterPro"/>
</dbReference>
<dbReference type="PANTHER" id="PTHR33055">
    <property type="entry name" value="TRANSPOSASE FOR INSERTION SEQUENCE ELEMENT IS1111A"/>
    <property type="match status" value="1"/>
</dbReference>
<evidence type="ECO:0000259" key="2">
    <source>
        <dbReference type="Pfam" id="PF01548"/>
    </source>
</evidence>
<dbReference type="InterPro" id="IPR002525">
    <property type="entry name" value="Transp_IS110-like_N"/>
</dbReference>
<gene>
    <name evidence="4" type="ORF">C1872_13180</name>
</gene>
<evidence type="ECO:0000313" key="5">
    <source>
        <dbReference type="Proteomes" id="UP000253752"/>
    </source>
</evidence>
<evidence type="ECO:0000313" key="4">
    <source>
        <dbReference type="EMBL" id="RDB75999.1"/>
    </source>
</evidence>
<accession>A0A369MR58</accession>
<dbReference type="GeneID" id="69509576"/>
<organism evidence="4 5">
    <name type="scientific">Eggerthella lenta</name>
    <name type="common">Eubacterium lentum</name>
    <dbReference type="NCBI Taxonomy" id="84112"/>
    <lineage>
        <taxon>Bacteria</taxon>
        <taxon>Bacillati</taxon>
        <taxon>Actinomycetota</taxon>
        <taxon>Coriobacteriia</taxon>
        <taxon>Eggerthellales</taxon>
        <taxon>Eggerthellaceae</taxon>
        <taxon>Eggerthella</taxon>
    </lineage>
</organism>